<evidence type="ECO:0000313" key="5">
    <source>
        <dbReference type="EMBL" id="KAF2669517.1"/>
    </source>
</evidence>
<organism evidence="5 6">
    <name type="scientific">Microthyrium microscopicum</name>
    <dbReference type="NCBI Taxonomy" id="703497"/>
    <lineage>
        <taxon>Eukaryota</taxon>
        <taxon>Fungi</taxon>
        <taxon>Dikarya</taxon>
        <taxon>Ascomycota</taxon>
        <taxon>Pezizomycotina</taxon>
        <taxon>Dothideomycetes</taxon>
        <taxon>Dothideomycetes incertae sedis</taxon>
        <taxon>Microthyriales</taxon>
        <taxon>Microthyriaceae</taxon>
        <taxon>Microthyrium</taxon>
    </lineage>
</organism>
<dbReference type="PANTHER" id="PTHR45910:SF1">
    <property type="entry name" value="N-ALPHA-ACETYLTRANSFERASE 20"/>
    <property type="match status" value="1"/>
</dbReference>
<dbReference type="EMBL" id="MU004235">
    <property type="protein sequence ID" value="KAF2669517.1"/>
    <property type="molecule type" value="Genomic_DNA"/>
</dbReference>
<dbReference type="Proteomes" id="UP000799302">
    <property type="component" value="Unassembled WGS sequence"/>
</dbReference>
<dbReference type="PROSITE" id="PS51186">
    <property type="entry name" value="GNAT"/>
    <property type="match status" value="1"/>
</dbReference>
<dbReference type="OrthoDB" id="10264728at2759"/>
<dbReference type="PANTHER" id="PTHR45910">
    <property type="entry name" value="N-ALPHA-ACETYLTRANSFERASE 20"/>
    <property type="match status" value="1"/>
</dbReference>
<dbReference type="InterPro" id="IPR051646">
    <property type="entry name" value="NatB_acetyltransferase_subunit"/>
</dbReference>
<evidence type="ECO:0000256" key="3">
    <source>
        <dbReference type="SAM" id="MobiDB-lite"/>
    </source>
</evidence>
<dbReference type="GO" id="GO:0031416">
    <property type="term" value="C:NatB complex"/>
    <property type="evidence" value="ECO:0007669"/>
    <property type="project" value="TreeGrafter"/>
</dbReference>
<name>A0A6A6UDI8_9PEZI</name>
<reference evidence="5" key="1">
    <citation type="journal article" date="2020" name="Stud. Mycol.">
        <title>101 Dothideomycetes genomes: a test case for predicting lifestyles and emergence of pathogens.</title>
        <authorList>
            <person name="Haridas S."/>
            <person name="Albert R."/>
            <person name="Binder M."/>
            <person name="Bloem J."/>
            <person name="Labutti K."/>
            <person name="Salamov A."/>
            <person name="Andreopoulos B."/>
            <person name="Baker S."/>
            <person name="Barry K."/>
            <person name="Bills G."/>
            <person name="Bluhm B."/>
            <person name="Cannon C."/>
            <person name="Castanera R."/>
            <person name="Culley D."/>
            <person name="Daum C."/>
            <person name="Ezra D."/>
            <person name="Gonzalez J."/>
            <person name="Henrissat B."/>
            <person name="Kuo A."/>
            <person name="Liang C."/>
            <person name="Lipzen A."/>
            <person name="Lutzoni F."/>
            <person name="Magnuson J."/>
            <person name="Mondo S."/>
            <person name="Nolan M."/>
            <person name="Ohm R."/>
            <person name="Pangilinan J."/>
            <person name="Park H.-J."/>
            <person name="Ramirez L."/>
            <person name="Alfaro M."/>
            <person name="Sun H."/>
            <person name="Tritt A."/>
            <person name="Yoshinaga Y."/>
            <person name="Zwiers L.-H."/>
            <person name="Turgeon B."/>
            <person name="Goodwin S."/>
            <person name="Spatafora J."/>
            <person name="Crous P."/>
            <person name="Grigoriev I."/>
        </authorList>
    </citation>
    <scope>NUCLEOTIDE SEQUENCE</scope>
    <source>
        <strain evidence="5">CBS 115976</strain>
    </source>
</reference>
<protein>
    <submittedName>
        <fullName evidence="5">Acyl-CoA N-acyltransferase</fullName>
    </submittedName>
</protein>
<dbReference type="InterPro" id="IPR000182">
    <property type="entry name" value="GNAT_dom"/>
</dbReference>
<keyword evidence="1 5" id="KW-0808">Transferase</keyword>
<dbReference type="Pfam" id="PF00583">
    <property type="entry name" value="Acetyltransf_1"/>
    <property type="match status" value="1"/>
</dbReference>
<accession>A0A6A6UDI8</accession>
<evidence type="ECO:0000313" key="6">
    <source>
        <dbReference type="Proteomes" id="UP000799302"/>
    </source>
</evidence>
<dbReference type="GO" id="GO:0004596">
    <property type="term" value="F:protein-N-terminal amino-acid acetyltransferase activity"/>
    <property type="evidence" value="ECO:0007669"/>
    <property type="project" value="TreeGrafter"/>
</dbReference>
<sequence>MSTVRPMTAQDLFKFNPCNLDHLTETYHVGFYLEYLSKWPHLCQVIESHDGQIEGYMLAKVEASPWPAPVSPYAPGTNPDPNYLPWHGHITALSVSPLARRLGHASKLTDALERSCDASNAWFVDLFVREENVAAQQLYKSLGYSVYRRVVKYYNDNSDAFDMRKPLSRDKKQETIREDGENVSVAPEDVW</sequence>
<feature type="region of interest" description="Disordered" evidence="3">
    <location>
        <begin position="172"/>
        <end position="191"/>
    </location>
</feature>
<dbReference type="AlphaFoldDB" id="A0A6A6UDI8"/>
<dbReference type="SUPFAM" id="SSF55729">
    <property type="entry name" value="Acyl-CoA N-acyltransferases (Nat)"/>
    <property type="match status" value="1"/>
</dbReference>
<evidence type="ECO:0000256" key="2">
    <source>
        <dbReference type="ARBA" id="ARBA00023315"/>
    </source>
</evidence>
<feature type="domain" description="N-acetyltransferase" evidence="4">
    <location>
        <begin position="2"/>
        <end position="168"/>
    </location>
</feature>
<keyword evidence="2 5" id="KW-0012">Acyltransferase</keyword>
<keyword evidence="6" id="KW-1185">Reference proteome</keyword>
<evidence type="ECO:0000256" key="1">
    <source>
        <dbReference type="ARBA" id="ARBA00022679"/>
    </source>
</evidence>
<evidence type="ECO:0000259" key="4">
    <source>
        <dbReference type="PROSITE" id="PS51186"/>
    </source>
</evidence>
<proteinExistence type="predicted"/>
<dbReference type="Gene3D" id="3.40.630.30">
    <property type="match status" value="1"/>
</dbReference>
<gene>
    <name evidence="5" type="ORF">BT63DRAFT_263147</name>
</gene>
<dbReference type="InterPro" id="IPR016181">
    <property type="entry name" value="Acyl_CoA_acyltransferase"/>
</dbReference>